<gene>
    <name evidence="2" type="ORF">SCNU_17807</name>
</gene>
<proteinExistence type="predicted"/>
<dbReference type="EMBL" id="AEUD01000019">
    <property type="protein sequence ID" value="EGD53672.1"/>
    <property type="molecule type" value="Genomic_DNA"/>
</dbReference>
<keyword evidence="1" id="KW-0472">Membrane</keyword>
<reference evidence="2 3" key="1">
    <citation type="journal article" date="2011" name="J. Bacteriol.">
        <title>Draft Genome Sequence of Gordonia neofelifaecis NRRL B-59395, a Cholesterol-Degrading Actinomycete.</title>
        <authorList>
            <person name="Ge F."/>
            <person name="Li W."/>
            <person name="Chen G."/>
            <person name="Liu Y."/>
            <person name="Zhang G."/>
            <person name="Yong B."/>
            <person name="Wang Q."/>
            <person name="Wang N."/>
            <person name="Huang Z."/>
            <person name="Li W."/>
            <person name="Wang J."/>
            <person name="Wu C."/>
            <person name="Xie Q."/>
            <person name="Liu G."/>
        </authorList>
    </citation>
    <scope>NUCLEOTIDE SEQUENCE [LARGE SCALE GENOMIC DNA]</scope>
    <source>
        <strain evidence="2 3">NRRL B-59395</strain>
    </source>
</reference>
<dbReference type="STRING" id="644548.SCNU_17807"/>
<name>F1YNR5_9ACTN</name>
<feature type="transmembrane region" description="Helical" evidence="1">
    <location>
        <begin position="96"/>
        <end position="116"/>
    </location>
</feature>
<feature type="transmembrane region" description="Helical" evidence="1">
    <location>
        <begin position="122"/>
        <end position="143"/>
    </location>
</feature>
<feature type="transmembrane region" description="Helical" evidence="1">
    <location>
        <begin position="179"/>
        <end position="201"/>
    </location>
</feature>
<dbReference type="OrthoDB" id="4372124at2"/>
<dbReference type="AlphaFoldDB" id="F1YNR5"/>
<sequence length="317" mass="33598">MTWLTWVIAVLCAAAVGARMGRLTVRPPSLARSSVAAAAIAVAVAAAVRTPTVAVILGPPDSDVPMLTFIGCWVVVATATALIASAASPRVGRQTLEAVSIVIPTVAAVVLVAMSVTGEMAIGSIFVIIACLFALVIGVRYIAWNPLGRAISYYLVGIAVVTVVLALDPSHTEPASRWWAVSIIILSVSCCSVMIESWFVARRDLRRTRALLRSLVAAHPELGDGDYQSATTVLRADDRVSQILDGLYLHAGAGLIAPDPGDDAAGPRQRARAIAAWLRDPDAAPVDPRLLTTPDELSDRRWVRLIAREYDRAPTAV</sequence>
<feature type="transmembrane region" description="Helical" evidence="1">
    <location>
        <begin position="6"/>
        <end position="25"/>
    </location>
</feature>
<dbReference type="RefSeq" id="WP_009680754.1">
    <property type="nucleotide sequence ID" value="NZ_AEUD01000019.1"/>
</dbReference>
<dbReference type="eggNOG" id="ENOG5032AJ5">
    <property type="taxonomic scope" value="Bacteria"/>
</dbReference>
<dbReference type="Proteomes" id="UP000035065">
    <property type="component" value="Unassembled WGS sequence"/>
</dbReference>
<keyword evidence="3" id="KW-1185">Reference proteome</keyword>
<evidence type="ECO:0000256" key="1">
    <source>
        <dbReference type="SAM" id="Phobius"/>
    </source>
</evidence>
<comment type="caution">
    <text evidence="2">The sequence shown here is derived from an EMBL/GenBank/DDBJ whole genome shotgun (WGS) entry which is preliminary data.</text>
</comment>
<evidence type="ECO:0000313" key="2">
    <source>
        <dbReference type="EMBL" id="EGD53672.1"/>
    </source>
</evidence>
<feature type="transmembrane region" description="Helical" evidence="1">
    <location>
        <begin position="37"/>
        <end position="58"/>
    </location>
</feature>
<protein>
    <submittedName>
        <fullName evidence="2">Uncharacterized protein</fullName>
    </submittedName>
</protein>
<accession>F1YNR5</accession>
<keyword evidence="1" id="KW-0812">Transmembrane</keyword>
<feature type="transmembrane region" description="Helical" evidence="1">
    <location>
        <begin position="150"/>
        <end position="167"/>
    </location>
</feature>
<organism evidence="2 3">
    <name type="scientific">Gordonia neofelifaecis NRRL B-59395</name>
    <dbReference type="NCBI Taxonomy" id="644548"/>
    <lineage>
        <taxon>Bacteria</taxon>
        <taxon>Bacillati</taxon>
        <taxon>Actinomycetota</taxon>
        <taxon>Actinomycetes</taxon>
        <taxon>Mycobacteriales</taxon>
        <taxon>Gordoniaceae</taxon>
        <taxon>Gordonia</taxon>
    </lineage>
</organism>
<keyword evidence="1" id="KW-1133">Transmembrane helix</keyword>
<feature type="transmembrane region" description="Helical" evidence="1">
    <location>
        <begin position="64"/>
        <end position="84"/>
    </location>
</feature>
<evidence type="ECO:0000313" key="3">
    <source>
        <dbReference type="Proteomes" id="UP000035065"/>
    </source>
</evidence>